<evidence type="ECO:0000256" key="1">
    <source>
        <dbReference type="SAM" id="SignalP"/>
    </source>
</evidence>
<dbReference type="Pfam" id="PF09608">
    <property type="entry name" value="Alph_Pro_TM"/>
    <property type="match status" value="1"/>
</dbReference>
<comment type="caution">
    <text evidence="2">The sequence shown here is derived from an EMBL/GenBank/DDBJ whole genome shotgun (WGS) entry which is preliminary data.</text>
</comment>
<feature type="signal peptide" evidence="1">
    <location>
        <begin position="1"/>
        <end position="20"/>
    </location>
</feature>
<accession>A0ABR6CFC3</accession>
<gene>
    <name evidence="2" type="ORF">HNQ97_005118</name>
</gene>
<reference evidence="2 3" key="1">
    <citation type="submission" date="2020-08" db="EMBL/GenBank/DDBJ databases">
        <title>Genomic Encyclopedia of Type Strains, Phase IV (KMG-IV): sequencing the most valuable type-strain genomes for metagenomic binning, comparative biology and taxonomic classification.</title>
        <authorList>
            <person name="Goeker M."/>
        </authorList>
    </citation>
    <scope>NUCLEOTIDE SEQUENCE [LARGE SCALE GENOMIC DNA]</scope>
    <source>
        <strain evidence="2 3">DSM 17455</strain>
    </source>
</reference>
<evidence type="ECO:0000313" key="2">
    <source>
        <dbReference type="EMBL" id="MBA9023097.1"/>
    </source>
</evidence>
<keyword evidence="1" id="KW-0732">Signal</keyword>
<dbReference type="InterPro" id="IPR019088">
    <property type="entry name" value="CHP02186-rel_TM"/>
</dbReference>
<sequence>MRVAACLAALMLAAAGPVRAQEPAHPESIQIGLSTDRVAITADFAGADLTIFGALENADPLINR</sequence>
<keyword evidence="3" id="KW-1185">Reference proteome</keyword>
<feature type="chain" id="PRO_5045562924" evidence="1">
    <location>
        <begin position="21"/>
        <end position="64"/>
    </location>
</feature>
<dbReference type="EMBL" id="JACJHZ010000029">
    <property type="protein sequence ID" value="MBA9023097.1"/>
    <property type="molecule type" value="Genomic_DNA"/>
</dbReference>
<evidence type="ECO:0000313" key="3">
    <source>
        <dbReference type="Proteomes" id="UP000587524"/>
    </source>
</evidence>
<feature type="non-terminal residue" evidence="2">
    <location>
        <position position="64"/>
    </location>
</feature>
<name>A0ABR6CFC3_9HYPH</name>
<protein>
    <submittedName>
        <fullName evidence="2">Uncharacterized protein</fullName>
    </submittedName>
</protein>
<proteinExistence type="predicted"/>
<dbReference type="RefSeq" id="WP_182575564.1">
    <property type="nucleotide sequence ID" value="NZ_JACJHY010000029.1"/>
</dbReference>
<organism evidence="2 3">
    <name type="scientific">Aminobacter ciceronei</name>
    <dbReference type="NCBI Taxonomy" id="150723"/>
    <lineage>
        <taxon>Bacteria</taxon>
        <taxon>Pseudomonadati</taxon>
        <taxon>Pseudomonadota</taxon>
        <taxon>Alphaproteobacteria</taxon>
        <taxon>Hyphomicrobiales</taxon>
        <taxon>Phyllobacteriaceae</taxon>
        <taxon>Aminobacter</taxon>
    </lineage>
</organism>
<dbReference type="Proteomes" id="UP000587524">
    <property type="component" value="Unassembled WGS sequence"/>
</dbReference>